<dbReference type="AlphaFoldDB" id="A0A3A9YPU7"/>
<evidence type="ECO:0000313" key="3">
    <source>
        <dbReference type="Proteomes" id="UP000272474"/>
    </source>
</evidence>
<keyword evidence="2" id="KW-0808">Transferase</keyword>
<keyword evidence="3" id="KW-1185">Reference proteome</keyword>
<feature type="domain" description="Glycosyltransferase 2-like" evidence="1">
    <location>
        <begin position="11"/>
        <end position="140"/>
    </location>
</feature>
<dbReference type="PANTHER" id="PTHR43685">
    <property type="entry name" value="GLYCOSYLTRANSFERASE"/>
    <property type="match status" value="1"/>
</dbReference>
<dbReference type="InterPro" id="IPR029044">
    <property type="entry name" value="Nucleotide-diphossugar_trans"/>
</dbReference>
<dbReference type="CDD" id="cd00761">
    <property type="entry name" value="Glyco_tranf_GTA_type"/>
    <property type="match status" value="1"/>
</dbReference>
<organism evidence="2 3">
    <name type="scientific">Streptomyces hoynatensis</name>
    <dbReference type="NCBI Taxonomy" id="1141874"/>
    <lineage>
        <taxon>Bacteria</taxon>
        <taxon>Bacillati</taxon>
        <taxon>Actinomycetota</taxon>
        <taxon>Actinomycetes</taxon>
        <taxon>Kitasatosporales</taxon>
        <taxon>Streptomycetaceae</taxon>
        <taxon>Streptomyces</taxon>
    </lineage>
</organism>
<protein>
    <submittedName>
        <fullName evidence="2">Glycosyltransferase family 2 protein</fullName>
    </submittedName>
</protein>
<accession>A0A3A9YPU7</accession>
<dbReference type="Pfam" id="PF00535">
    <property type="entry name" value="Glycos_transf_2"/>
    <property type="match status" value="1"/>
</dbReference>
<dbReference type="Gene3D" id="3.90.550.10">
    <property type="entry name" value="Spore Coat Polysaccharide Biosynthesis Protein SpsA, Chain A"/>
    <property type="match status" value="1"/>
</dbReference>
<dbReference type="OrthoDB" id="3226099at2"/>
<dbReference type="PANTHER" id="PTHR43685:SF2">
    <property type="entry name" value="GLYCOSYLTRANSFERASE 2-LIKE DOMAIN-CONTAINING PROTEIN"/>
    <property type="match status" value="1"/>
</dbReference>
<dbReference type="InterPro" id="IPR001173">
    <property type="entry name" value="Glyco_trans_2-like"/>
</dbReference>
<name>A0A3A9YPU7_9ACTN</name>
<dbReference type="EMBL" id="RBAL01000024">
    <property type="protein sequence ID" value="RKN37504.1"/>
    <property type="molecule type" value="Genomic_DNA"/>
</dbReference>
<dbReference type="SUPFAM" id="SSF53448">
    <property type="entry name" value="Nucleotide-diphospho-sugar transferases"/>
    <property type="match status" value="1"/>
</dbReference>
<dbReference type="InterPro" id="IPR050834">
    <property type="entry name" value="Glycosyltransf_2"/>
</dbReference>
<dbReference type="Proteomes" id="UP000272474">
    <property type="component" value="Unassembled WGS sequence"/>
</dbReference>
<gene>
    <name evidence="2" type="ORF">D7294_27580</name>
</gene>
<reference evidence="2 3" key="1">
    <citation type="journal article" date="2014" name="Int. J. Syst. Evol. Microbiol.">
        <title>Streptomyces hoynatensis sp. nov., isolated from deep marine sediment.</title>
        <authorList>
            <person name="Veyisoglu A."/>
            <person name="Sahin N."/>
        </authorList>
    </citation>
    <scope>NUCLEOTIDE SEQUENCE [LARGE SCALE GENOMIC DNA]</scope>
    <source>
        <strain evidence="2 3">KCTC 29097</strain>
    </source>
</reference>
<proteinExistence type="predicted"/>
<comment type="caution">
    <text evidence="2">The sequence shown here is derived from an EMBL/GenBank/DDBJ whole genome shotgun (WGS) entry which is preliminary data.</text>
</comment>
<evidence type="ECO:0000313" key="2">
    <source>
        <dbReference type="EMBL" id="RKN37504.1"/>
    </source>
</evidence>
<evidence type="ECO:0000259" key="1">
    <source>
        <dbReference type="Pfam" id="PF00535"/>
    </source>
</evidence>
<sequence>MPDKQNAPKLSVIVACHNVQDYALNTLRSLVRNAGPATEFLLVDDHSTDATAELIGRALPGLPGGRLLAHETNRGISAARNTGIEAARGEYLTFLDGDDWYAPGYLDRLVAAIDRLGVDFVRTDHVQATGRNREVVRAPARRREAVLDPREGILPANAKTMVDYPFVWAGIYHRRVFDEGLRFDERLRTAEDRVFGWQLHLRARSFAAVGLFGVFYRRGVGTSLTQITDARQLDFLPAHEQIMAEVRADRDAERLLPKIVRTYCAMIAFHVGNASRYEAQAARRLRQEAAAALRRMPAGLLDQTLTAMGDRGRVLRRLVGRTTRKAAA</sequence>
<dbReference type="GO" id="GO:0016740">
    <property type="term" value="F:transferase activity"/>
    <property type="evidence" value="ECO:0007669"/>
    <property type="project" value="UniProtKB-KW"/>
</dbReference>